<organism evidence="4 5">
    <name type="scientific">Apiotrichum porosum</name>
    <dbReference type="NCBI Taxonomy" id="105984"/>
    <lineage>
        <taxon>Eukaryota</taxon>
        <taxon>Fungi</taxon>
        <taxon>Dikarya</taxon>
        <taxon>Basidiomycota</taxon>
        <taxon>Agaricomycotina</taxon>
        <taxon>Tremellomycetes</taxon>
        <taxon>Trichosporonales</taxon>
        <taxon>Trichosporonaceae</taxon>
        <taxon>Apiotrichum</taxon>
    </lineage>
</organism>
<evidence type="ECO:0000256" key="2">
    <source>
        <dbReference type="SAM" id="MobiDB-lite"/>
    </source>
</evidence>
<proteinExistence type="inferred from homology"/>
<dbReference type="PANTHER" id="PTHR44051:SF9">
    <property type="entry name" value="GLUTATHIONE S-TRANSFERASE 1"/>
    <property type="match status" value="1"/>
</dbReference>
<evidence type="ECO:0000256" key="1">
    <source>
        <dbReference type="ARBA" id="ARBA00007409"/>
    </source>
</evidence>
<gene>
    <name evidence="4" type="ORF">EHS24_006019</name>
</gene>
<reference evidence="4 5" key="1">
    <citation type="submission" date="2018-11" db="EMBL/GenBank/DDBJ databases">
        <title>Genome sequence of Apiotrichum porosum DSM 27194.</title>
        <authorList>
            <person name="Aliyu H."/>
            <person name="Gorte O."/>
            <person name="Ochsenreither K."/>
        </authorList>
    </citation>
    <scope>NUCLEOTIDE SEQUENCE [LARGE SCALE GENOMIC DNA]</scope>
    <source>
        <strain evidence="4 5">DSM 27194</strain>
    </source>
</reference>
<comment type="similarity">
    <text evidence="1">Belongs to the GST superfamily.</text>
</comment>
<comment type="caution">
    <text evidence="4">The sequence shown here is derived from an EMBL/GenBank/DDBJ whole genome shotgun (WGS) entry which is preliminary data.</text>
</comment>
<dbReference type="PANTHER" id="PTHR44051">
    <property type="entry name" value="GLUTATHIONE S-TRANSFERASE-RELATED"/>
    <property type="match status" value="1"/>
</dbReference>
<dbReference type="OrthoDB" id="2098326at2759"/>
<dbReference type="STRING" id="105984.A0A427Y086"/>
<evidence type="ECO:0000259" key="3">
    <source>
        <dbReference type="Pfam" id="PF13417"/>
    </source>
</evidence>
<evidence type="ECO:0000313" key="4">
    <source>
        <dbReference type="EMBL" id="RSH84497.1"/>
    </source>
</evidence>
<dbReference type="Gene3D" id="3.40.30.10">
    <property type="entry name" value="Glutaredoxin"/>
    <property type="match status" value="1"/>
</dbReference>
<dbReference type="GeneID" id="39590562"/>
<keyword evidence="5" id="KW-1185">Reference proteome</keyword>
<dbReference type="SUPFAM" id="SSF52833">
    <property type="entry name" value="Thioredoxin-like"/>
    <property type="match status" value="1"/>
</dbReference>
<name>A0A427Y086_9TREE</name>
<feature type="region of interest" description="Disordered" evidence="2">
    <location>
        <begin position="229"/>
        <end position="258"/>
    </location>
</feature>
<dbReference type="CDD" id="cd03046">
    <property type="entry name" value="GST_N_GTT1_like"/>
    <property type="match status" value="1"/>
</dbReference>
<dbReference type="EMBL" id="RSCE01000003">
    <property type="protein sequence ID" value="RSH84497.1"/>
    <property type="molecule type" value="Genomic_DNA"/>
</dbReference>
<protein>
    <recommendedName>
        <fullName evidence="3">GST N-terminal domain-containing protein</fullName>
    </recommendedName>
</protein>
<dbReference type="Proteomes" id="UP000279236">
    <property type="component" value="Unassembled WGS sequence"/>
</dbReference>
<evidence type="ECO:0000313" key="5">
    <source>
        <dbReference type="Proteomes" id="UP000279236"/>
    </source>
</evidence>
<sequence>MPLVPKIVVHHLQFSRSSRIIWLLEELKLPYTVQMHYRSDGGFASSTLKQASRMGKSPTIVYDGEVMTESGSIVHQLMKLHPSPALQYPPSTSSTFFSHYAEATLMLYLQPARFAELGARKLRAGAKPTLDLDPLKNDDERRGMEKQLAWFTAWARSSVEPALAEADAFLADNANFSGEERLGEGDFMMMFPLNSIAYGGRKRLYDLGDATVSWVDAIRNRPAWIKAQERMVEEEEGQKSPEQKAADAEKRPKQRPQV</sequence>
<dbReference type="InterPro" id="IPR036249">
    <property type="entry name" value="Thioredoxin-like_sf"/>
</dbReference>
<dbReference type="Pfam" id="PF13417">
    <property type="entry name" value="GST_N_3"/>
    <property type="match status" value="1"/>
</dbReference>
<dbReference type="AlphaFoldDB" id="A0A427Y086"/>
<dbReference type="InterPro" id="IPR004045">
    <property type="entry name" value="Glutathione_S-Trfase_N"/>
</dbReference>
<dbReference type="RefSeq" id="XP_028477945.1">
    <property type="nucleotide sequence ID" value="XM_028621493.1"/>
</dbReference>
<feature type="domain" description="GST N-terminal" evidence="3">
    <location>
        <begin position="10"/>
        <end position="84"/>
    </location>
</feature>
<accession>A0A427Y086</accession>
<dbReference type="InterPro" id="IPR036282">
    <property type="entry name" value="Glutathione-S-Trfase_C_sf"/>
</dbReference>
<feature type="compositionally biased region" description="Basic and acidic residues" evidence="2">
    <location>
        <begin position="229"/>
        <end position="251"/>
    </location>
</feature>
<dbReference type="SUPFAM" id="SSF47616">
    <property type="entry name" value="GST C-terminal domain-like"/>
    <property type="match status" value="1"/>
</dbReference>